<sequence>MGLTRQQLEALREEAMAEDVEIDLPRMSLWSVERARAFFECGGRDEAELSAWLRSVALEQYDANFRLHFADLDAIRRRLLAALPADAALSAAVGRAARLAAANKVLDVCAVRDEAHRATLRECLAALAMLGQQGPLDLPSIRGHGTHASLAFGAWLGAKLPPLAAAEARGAVRRGAREGARVRLLALYGINDSSRSFGEWEERAPPWVEVRPLELPGLGEREGEATCLGEREDVGGREEALAHINRHRRQLVCSIADAVAPLTAEPYGIFGFSLGAMLGYLLVVELQQRGLPPPLLFIVAGRGPPDVQMPGQTDETKHLNEAYVTKLVGLGDAQVLQAKDEIAAPDEPRLYKWTAEERRPALGRAWRSGLLLACGPLDPPPEPITSCAVLAIASELDTMWPPDMLHRWEQVSGAGFEYALIQGASHFRLMTAPDLISRTMAELAVHAAIKASDPMADARVQHGSS</sequence>
<dbReference type="PANTHER" id="PTHR11487:SF0">
    <property type="entry name" value="S-ACYL FATTY ACID SYNTHASE THIOESTERASE, MEDIUM CHAIN"/>
    <property type="match status" value="1"/>
</dbReference>
<feature type="domain" description="Thioesterase" evidence="2">
    <location>
        <begin position="249"/>
        <end position="437"/>
    </location>
</feature>
<dbReference type="Gene3D" id="3.40.50.1820">
    <property type="entry name" value="alpha/beta hydrolase"/>
    <property type="match status" value="1"/>
</dbReference>
<comment type="similarity">
    <text evidence="1">Belongs to the thioesterase family.</text>
</comment>
<name>A0AB34K0J6_PRYPA</name>
<evidence type="ECO:0000259" key="2">
    <source>
        <dbReference type="Pfam" id="PF00975"/>
    </source>
</evidence>
<dbReference type="InterPro" id="IPR001031">
    <property type="entry name" value="Thioesterase"/>
</dbReference>
<dbReference type="InterPro" id="IPR012223">
    <property type="entry name" value="TEII"/>
</dbReference>
<dbReference type="Proteomes" id="UP001515480">
    <property type="component" value="Unassembled WGS sequence"/>
</dbReference>
<organism evidence="3 4">
    <name type="scientific">Prymnesium parvum</name>
    <name type="common">Toxic golden alga</name>
    <dbReference type="NCBI Taxonomy" id="97485"/>
    <lineage>
        <taxon>Eukaryota</taxon>
        <taxon>Haptista</taxon>
        <taxon>Haptophyta</taxon>
        <taxon>Prymnesiophyceae</taxon>
        <taxon>Prymnesiales</taxon>
        <taxon>Prymnesiaceae</taxon>
        <taxon>Prymnesium</taxon>
    </lineage>
</organism>
<keyword evidence="4" id="KW-1185">Reference proteome</keyword>
<dbReference type="Pfam" id="PF00975">
    <property type="entry name" value="Thioesterase"/>
    <property type="match status" value="1"/>
</dbReference>
<proteinExistence type="inferred from homology"/>
<evidence type="ECO:0000313" key="4">
    <source>
        <dbReference type="Proteomes" id="UP001515480"/>
    </source>
</evidence>
<evidence type="ECO:0000313" key="3">
    <source>
        <dbReference type="EMBL" id="KAL1526411.1"/>
    </source>
</evidence>
<dbReference type="GO" id="GO:0008610">
    <property type="term" value="P:lipid biosynthetic process"/>
    <property type="evidence" value="ECO:0007669"/>
    <property type="project" value="TreeGrafter"/>
</dbReference>
<evidence type="ECO:0000256" key="1">
    <source>
        <dbReference type="ARBA" id="ARBA00007169"/>
    </source>
</evidence>
<dbReference type="AlphaFoldDB" id="A0AB34K0J6"/>
<dbReference type="EMBL" id="JBGBPQ010000003">
    <property type="protein sequence ID" value="KAL1526411.1"/>
    <property type="molecule type" value="Genomic_DNA"/>
</dbReference>
<gene>
    <name evidence="3" type="ORF">AB1Y20_015123</name>
</gene>
<dbReference type="SUPFAM" id="SSF53474">
    <property type="entry name" value="alpha/beta-Hydrolases"/>
    <property type="match status" value="1"/>
</dbReference>
<comment type="caution">
    <text evidence="3">The sequence shown here is derived from an EMBL/GenBank/DDBJ whole genome shotgun (WGS) entry which is preliminary data.</text>
</comment>
<dbReference type="PANTHER" id="PTHR11487">
    <property type="entry name" value="THIOESTERASE"/>
    <property type="match status" value="1"/>
</dbReference>
<protein>
    <recommendedName>
        <fullName evidence="2">Thioesterase domain-containing protein</fullName>
    </recommendedName>
</protein>
<dbReference type="InterPro" id="IPR029058">
    <property type="entry name" value="AB_hydrolase_fold"/>
</dbReference>
<accession>A0AB34K0J6</accession>
<reference evidence="3 4" key="1">
    <citation type="journal article" date="2024" name="Science">
        <title>Giant polyketide synthase enzymes in the biosynthesis of giant marine polyether toxins.</title>
        <authorList>
            <person name="Fallon T.R."/>
            <person name="Shende V.V."/>
            <person name="Wierzbicki I.H."/>
            <person name="Pendleton A.L."/>
            <person name="Watervoot N.F."/>
            <person name="Auber R.P."/>
            <person name="Gonzalez D.J."/>
            <person name="Wisecaver J.H."/>
            <person name="Moore B.S."/>
        </authorList>
    </citation>
    <scope>NUCLEOTIDE SEQUENCE [LARGE SCALE GENOMIC DNA]</scope>
    <source>
        <strain evidence="3 4">12B1</strain>
    </source>
</reference>